<organism evidence="3 4">
    <name type="scientific">Ruegeria pomeroyi</name>
    <dbReference type="NCBI Taxonomy" id="89184"/>
    <lineage>
        <taxon>Bacteria</taxon>
        <taxon>Pseudomonadati</taxon>
        <taxon>Pseudomonadota</taxon>
        <taxon>Alphaproteobacteria</taxon>
        <taxon>Rhodobacterales</taxon>
        <taxon>Roseobacteraceae</taxon>
        <taxon>Ruegeria</taxon>
    </lineage>
</organism>
<accession>A0A850LIE7</accession>
<feature type="signal peptide" evidence="1">
    <location>
        <begin position="1"/>
        <end position="27"/>
    </location>
</feature>
<dbReference type="SMART" id="SM00257">
    <property type="entry name" value="LysM"/>
    <property type="match status" value="1"/>
</dbReference>
<evidence type="ECO:0000313" key="3">
    <source>
        <dbReference type="EMBL" id="NVK97477.1"/>
    </source>
</evidence>
<evidence type="ECO:0000256" key="1">
    <source>
        <dbReference type="SAM" id="SignalP"/>
    </source>
</evidence>
<dbReference type="Gene3D" id="3.40.190.10">
    <property type="entry name" value="Periplasmic binding protein-like II"/>
    <property type="match status" value="2"/>
</dbReference>
<dbReference type="CDD" id="cd00118">
    <property type="entry name" value="LysM"/>
    <property type="match status" value="1"/>
</dbReference>
<reference evidence="3 4" key="1">
    <citation type="journal article" date="2020" name="Proc. Natl. Acad. Sci. U.S.A.">
        <title>Ecological drivers of bacterial community assembly in synthetic phycospheres.</title>
        <authorList>
            <person name="Fu H."/>
            <person name="Uchimiya M."/>
            <person name="Gore J."/>
            <person name="Moran M.A."/>
        </authorList>
    </citation>
    <scope>NUCLEOTIDE SEQUENCE [LARGE SCALE GENOMIC DNA]</scope>
    <source>
        <strain evidence="3">HF-Din03</strain>
    </source>
</reference>
<comment type="caution">
    <text evidence="3">The sequence shown here is derived from an EMBL/GenBank/DDBJ whole genome shotgun (WGS) entry which is preliminary data.</text>
</comment>
<feature type="domain" description="LysM" evidence="2">
    <location>
        <begin position="32"/>
        <end position="81"/>
    </location>
</feature>
<dbReference type="InterPro" id="IPR018392">
    <property type="entry name" value="LysM"/>
</dbReference>
<dbReference type="PANTHER" id="PTHR34700">
    <property type="entry name" value="POTASSIUM BINDING PROTEIN KBP"/>
    <property type="match status" value="1"/>
</dbReference>
<dbReference type="InterPro" id="IPR036779">
    <property type="entry name" value="LysM_dom_sf"/>
</dbReference>
<dbReference type="SUPFAM" id="SSF53850">
    <property type="entry name" value="Periplasmic binding protein-like II"/>
    <property type="match status" value="1"/>
</dbReference>
<feature type="chain" id="PRO_5032660690" evidence="1">
    <location>
        <begin position="28"/>
        <end position="366"/>
    </location>
</feature>
<protein>
    <submittedName>
        <fullName evidence="3">Transporter substrate-binding domain-containing protein</fullName>
    </submittedName>
</protein>
<dbReference type="InterPro" id="IPR052196">
    <property type="entry name" value="Bact_Kbp"/>
</dbReference>
<sequence>MTMLKPLVHKCATTLAAALCLATSAEAQEACSSYTVQHGDSLGSIAQSAYGSFDYQMIFNANRNALGSNPNAVEPGTVLQIPCADGSIAGMERAQAVIKREEAKQEERDIPEVYNPPIKFLGGNDWKPFMDETLKGGGMMVRLSSTALKRGDNDRDHIMSYIDDWGAHLTTLLTNGAFDVAIGWTPPPDCTKRDLLDEAALYRCDELVFSLPIYETVTSYWSRTDSKYADVKTWSDYAGAVICRPEGWSTFDLTLEGLVDPVVTWKFMPNASDCIKAAVDGDVDMVSLDLESALGAIEEVPGSADVLQPNSNLSKVEPLNWVMHKNNPRAAQYIELLNAGLTEMRESGEWYAIISDSIAEYNQFGS</sequence>
<dbReference type="PANTHER" id="PTHR34700:SF8">
    <property type="entry name" value="POTASSIUM BINDING PROTEIN KBP"/>
    <property type="match status" value="1"/>
</dbReference>
<dbReference type="RefSeq" id="WP_011046808.1">
    <property type="nucleotide sequence ID" value="NZ_CP076685.1"/>
</dbReference>
<evidence type="ECO:0000313" key="4">
    <source>
        <dbReference type="Proteomes" id="UP000565723"/>
    </source>
</evidence>
<dbReference type="PROSITE" id="PS51782">
    <property type="entry name" value="LYSM"/>
    <property type="match status" value="1"/>
</dbReference>
<dbReference type="AlphaFoldDB" id="A0A850LIE7"/>
<dbReference type="EMBL" id="JABXIY010000028">
    <property type="protein sequence ID" value="NVK97477.1"/>
    <property type="molecule type" value="Genomic_DNA"/>
</dbReference>
<evidence type="ECO:0000259" key="2">
    <source>
        <dbReference type="PROSITE" id="PS51782"/>
    </source>
</evidence>
<proteinExistence type="predicted"/>
<keyword evidence="1" id="KW-0732">Signal</keyword>
<dbReference type="Proteomes" id="UP000565723">
    <property type="component" value="Unassembled WGS sequence"/>
</dbReference>
<gene>
    <name evidence="3" type="ORF">HW564_11145</name>
</gene>
<name>A0A850LIE7_9RHOB</name>
<dbReference type="Pfam" id="PF01476">
    <property type="entry name" value="LysM"/>
    <property type="match status" value="1"/>
</dbReference>
<dbReference type="SUPFAM" id="SSF54106">
    <property type="entry name" value="LysM domain"/>
    <property type="match status" value="1"/>
</dbReference>
<dbReference type="Gene3D" id="3.10.350.10">
    <property type="entry name" value="LysM domain"/>
    <property type="match status" value="1"/>
</dbReference>